<reference evidence="1" key="1">
    <citation type="submission" date="2022-03" db="EMBL/GenBank/DDBJ databases">
        <title>Pseudomonas marianensis sp. nov., a marine bacterium isolated from deep-sea sediments of the Mariana Trench.</title>
        <authorList>
            <person name="Wei Y."/>
        </authorList>
    </citation>
    <scope>NUCLEOTIDE SEQUENCE</scope>
    <source>
        <strain evidence="1">PS1</strain>
    </source>
</reference>
<protein>
    <submittedName>
        <fullName evidence="1">OsmC family protein</fullName>
    </submittedName>
</protein>
<proteinExistence type="predicted"/>
<evidence type="ECO:0000313" key="2">
    <source>
        <dbReference type="Proteomes" id="UP001139682"/>
    </source>
</evidence>
<organism evidence="1 2">
    <name type="scientific">Stutzerimonas marianensis</name>
    <dbReference type="NCBI Taxonomy" id="2929513"/>
    <lineage>
        <taxon>Bacteria</taxon>
        <taxon>Pseudomonadati</taxon>
        <taxon>Pseudomonadota</taxon>
        <taxon>Gammaproteobacteria</taxon>
        <taxon>Pseudomonadales</taxon>
        <taxon>Pseudomonadaceae</taxon>
        <taxon>Stutzerimonas</taxon>
    </lineage>
</organism>
<dbReference type="PANTHER" id="PTHR39624">
    <property type="entry name" value="PROTEIN INVOLVED IN RIMO-MEDIATED BETA-METHYLTHIOLATION OF RIBOSOMAL PROTEIN S12 YCAO"/>
    <property type="match status" value="1"/>
</dbReference>
<dbReference type="Pfam" id="PF02566">
    <property type="entry name" value="OsmC"/>
    <property type="match status" value="1"/>
</dbReference>
<dbReference type="InterPro" id="IPR003718">
    <property type="entry name" value="OsmC/Ohr_fam"/>
</dbReference>
<keyword evidence="2" id="KW-1185">Reference proteome</keyword>
<dbReference type="InterPro" id="IPR015946">
    <property type="entry name" value="KH_dom-like_a/b"/>
</dbReference>
<comment type="caution">
    <text evidence="1">The sequence shown here is derived from an EMBL/GenBank/DDBJ whole genome shotgun (WGS) entry which is preliminary data.</text>
</comment>
<dbReference type="Gene3D" id="3.30.300.20">
    <property type="match status" value="1"/>
</dbReference>
<dbReference type="EMBL" id="JALGRD010000003">
    <property type="protein sequence ID" value="MCJ0973188.1"/>
    <property type="molecule type" value="Genomic_DNA"/>
</dbReference>
<accession>A0A9X2AR88</accession>
<sequence>MAIKLSKSDLGKFRQLLQIDQHELNADARFDSESDGGPNPHDLYDAALAACKAITLFMFAERSSIPLDNVSITINRDSSEERSGKYQLQVDLVLEGNLDPSQRERLINVAAKCPIHKLMTTDKTIITTSYEGAA</sequence>
<dbReference type="RefSeq" id="WP_243605353.1">
    <property type="nucleotide sequence ID" value="NZ_JALGRD010000003.1"/>
</dbReference>
<evidence type="ECO:0000313" key="1">
    <source>
        <dbReference type="EMBL" id="MCJ0973188.1"/>
    </source>
</evidence>
<dbReference type="InterPro" id="IPR036102">
    <property type="entry name" value="OsmC/Ohrsf"/>
</dbReference>
<dbReference type="PANTHER" id="PTHR39624:SF2">
    <property type="entry name" value="OSMC-LIKE PROTEIN"/>
    <property type="match status" value="1"/>
</dbReference>
<dbReference type="SUPFAM" id="SSF82784">
    <property type="entry name" value="OsmC-like"/>
    <property type="match status" value="1"/>
</dbReference>
<dbReference type="AlphaFoldDB" id="A0A9X2AR88"/>
<name>A0A9X2AR88_9GAMM</name>
<gene>
    <name evidence="1" type="ORF">MST27_07365</name>
</gene>
<dbReference type="Proteomes" id="UP001139682">
    <property type="component" value="Unassembled WGS sequence"/>
</dbReference>